<gene>
    <name evidence="1" type="ORF">SO3561_10296</name>
</gene>
<organism evidence="1 2">
    <name type="scientific">Streptomyces olivochromogenes</name>
    <dbReference type="NCBI Taxonomy" id="1963"/>
    <lineage>
        <taxon>Bacteria</taxon>
        <taxon>Bacillati</taxon>
        <taxon>Actinomycetota</taxon>
        <taxon>Actinomycetes</taxon>
        <taxon>Kitasatosporales</taxon>
        <taxon>Streptomycetaceae</taxon>
        <taxon>Streptomyces</taxon>
    </lineage>
</organism>
<dbReference type="Proteomes" id="UP000217446">
    <property type="component" value="Unassembled WGS sequence"/>
</dbReference>
<accession>A0A286PGP2</accession>
<dbReference type="AlphaFoldDB" id="A0A286PGP2"/>
<keyword evidence="2" id="KW-1185">Reference proteome</keyword>
<dbReference type="EMBL" id="BDQI01000062">
    <property type="protein sequence ID" value="GAX58721.1"/>
    <property type="molecule type" value="Genomic_DNA"/>
</dbReference>
<proteinExistence type="predicted"/>
<protein>
    <submittedName>
        <fullName evidence="1">Uncharacterized protein</fullName>
    </submittedName>
</protein>
<name>A0A286PGP2_STROL</name>
<reference evidence="2" key="1">
    <citation type="submission" date="2017-05" db="EMBL/GenBank/DDBJ databases">
        <title>Streptomyces olivochromogenes NBRC 3561 whole genome shotgun sequence.</title>
        <authorList>
            <person name="Dohra H."/>
            <person name="Kodani S."/>
        </authorList>
    </citation>
    <scope>NUCLEOTIDE SEQUENCE [LARGE SCALE GENOMIC DNA]</scope>
    <source>
        <strain evidence="2">NBRC 3561</strain>
    </source>
</reference>
<comment type="caution">
    <text evidence="1">The sequence shown here is derived from an EMBL/GenBank/DDBJ whole genome shotgun (WGS) entry which is preliminary data.</text>
</comment>
<sequence>MRCGVDRVGGLDFDAEVVHARCLASGASDKDELERGLDDSEVDVAVAEFGELGAEEFGEIGRSARWGDEPTFS</sequence>
<evidence type="ECO:0000313" key="2">
    <source>
        <dbReference type="Proteomes" id="UP000217446"/>
    </source>
</evidence>
<evidence type="ECO:0000313" key="1">
    <source>
        <dbReference type="EMBL" id="GAX58721.1"/>
    </source>
</evidence>